<evidence type="ECO:0000259" key="2">
    <source>
        <dbReference type="PROSITE" id="PS50158"/>
    </source>
</evidence>
<sequence>MESLNEPPCFHLHVNLVTKKKQSSCWICGNNQHKAHECPQRSAAPKRKSPEGCKAIRHTEQRMQSLATGLPISNEPAAEKTTTENQENVVFGLPAVTNTAGKLKERHIPWTPVVSAGEKLSLPLDICCSVSLVSRSHADYVASKCPHLKNQSLETPLKAVGTMEIPIQWSNSRETTFQMLVVPRLSWPILFGENHLHSTQALVDHGDPSILLRHPSMSFKIACSLTVQSEVAYTKGTTPMLELLVCSQEPHHLVFLLQAQN</sequence>
<dbReference type="InterPro" id="IPR001878">
    <property type="entry name" value="Znf_CCHC"/>
</dbReference>
<dbReference type="EMBL" id="CALNXI010000567">
    <property type="protein sequence ID" value="CAH3029353.1"/>
    <property type="molecule type" value="Genomic_DNA"/>
</dbReference>
<comment type="caution">
    <text evidence="3">The sequence shown here is derived from an EMBL/GenBank/DDBJ whole genome shotgun (WGS) entry which is preliminary data.</text>
</comment>
<organism evidence="3 4">
    <name type="scientific">Porites evermanni</name>
    <dbReference type="NCBI Taxonomy" id="104178"/>
    <lineage>
        <taxon>Eukaryota</taxon>
        <taxon>Metazoa</taxon>
        <taxon>Cnidaria</taxon>
        <taxon>Anthozoa</taxon>
        <taxon>Hexacorallia</taxon>
        <taxon>Scleractinia</taxon>
        <taxon>Fungiina</taxon>
        <taxon>Poritidae</taxon>
        <taxon>Porites</taxon>
    </lineage>
</organism>
<feature type="domain" description="CCHC-type" evidence="2">
    <location>
        <begin position="25"/>
        <end position="40"/>
    </location>
</feature>
<keyword evidence="1" id="KW-0479">Metal-binding</keyword>
<evidence type="ECO:0000256" key="1">
    <source>
        <dbReference type="PROSITE-ProRule" id="PRU00047"/>
    </source>
</evidence>
<accession>A0ABN8MKY6</accession>
<protein>
    <recommendedName>
        <fullName evidence="2">CCHC-type domain-containing protein</fullName>
    </recommendedName>
</protein>
<dbReference type="Proteomes" id="UP001159427">
    <property type="component" value="Unassembled WGS sequence"/>
</dbReference>
<name>A0ABN8MKY6_9CNID</name>
<keyword evidence="1" id="KW-0863">Zinc-finger</keyword>
<proteinExistence type="predicted"/>
<evidence type="ECO:0000313" key="3">
    <source>
        <dbReference type="EMBL" id="CAH3029353.1"/>
    </source>
</evidence>
<keyword evidence="1" id="KW-0862">Zinc</keyword>
<keyword evidence="4" id="KW-1185">Reference proteome</keyword>
<gene>
    <name evidence="3" type="ORF">PEVE_00036002</name>
</gene>
<reference evidence="3 4" key="1">
    <citation type="submission" date="2022-05" db="EMBL/GenBank/DDBJ databases">
        <authorList>
            <consortium name="Genoscope - CEA"/>
            <person name="William W."/>
        </authorList>
    </citation>
    <scope>NUCLEOTIDE SEQUENCE [LARGE SCALE GENOMIC DNA]</scope>
</reference>
<evidence type="ECO:0000313" key="4">
    <source>
        <dbReference type="Proteomes" id="UP001159427"/>
    </source>
</evidence>
<dbReference type="PROSITE" id="PS50158">
    <property type="entry name" value="ZF_CCHC"/>
    <property type="match status" value="1"/>
</dbReference>